<dbReference type="Proteomes" id="UP000285120">
    <property type="component" value="Unassembled WGS sequence"/>
</dbReference>
<comment type="caution">
    <text evidence="2">The sequence shown here is derived from an EMBL/GenBank/DDBJ whole genome shotgun (WGS) entry which is preliminary data.</text>
</comment>
<proteinExistence type="predicted"/>
<keyword evidence="3" id="KW-1185">Reference proteome</keyword>
<reference evidence="2 3" key="1">
    <citation type="submission" date="2018-09" db="EMBL/GenBank/DDBJ databases">
        <title>Genomic Encyclopedia of Archaeal and Bacterial Type Strains, Phase II (KMG-II): from individual species to whole genera.</title>
        <authorList>
            <person name="Goeker M."/>
        </authorList>
    </citation>
    <scope>NUCLEOTIDE SEQUENCE [LARGE SCALE GENOMIC DNA]</scope>
    <source>
        <strain evidence="2 3">DSM 17008</strain>
    </source>
</reference>
<dbReference type="InterPro" id="IPR009195">
    <property type="entry name" value="Uncharacterised_YjbK"/>
</dbReference>
<evidence type="ECO:0000259" key="1">
    <source>
        <dbReference type="PROSITE" id="PS51707"/>
    </source>
</evidence>
<dbReference type="Gene3D" id="2.40.320.10">
    <property type="entry name" value="Hypothetical Protein Pfu-838710-001"/>
    <property type="match status" value="1"/>
</dbReference>
<dbReference type="SMART" id="SM01118">
    <property type="entry name" value="CYTH"/>
    <property type="match status" value="1"/>
</dbReference>
<evidence type="ECO:0000313" key="2">
    <source>
        <dbReference type="EMBL" id="RKD75579.1"/>
    </source>
</evidence>
<dbReference type="SUPFAM" id="SSF55154">
    <property type="entry name" value="CYTH-like phosphatases"/>
    <property type="match status" value="1"/>
</dbReference>
<dbReference type="InterPro" id="IPR023577">
    <property type="entry name" value="CYTH_domain"/>
</dbReference>
<dbReference type="CDD" id="cd07762">
    <property type="entry name" value="CYTH-like_Pase_1"/>
    <property type="match status" value="1"/>
</dbReference>
<protein>
    <submittedName>
        <fullName evidence="2">Uncharacterized protein YjbK</fullName>
    </submittedName>
</protein>
<name>A0A419V6I8_9BACL</name>
<evidence type="ECO:0000313" key="3">
    <source>
        <dbReference type="Proteomes" id="UP000285120"/>
    </source>
</evidence>
<dbReference type="AlphaFoldDB" id="A0A419V6I8"/>
<organism evidence="2 3">
    <name type="scientific">Sinobaca qinghaiensis</name>
    <dbReference type="NCBI Taxonomy" id="342944"/>
    <lineage>
        <taxon>Bacteria</taxon>
        <taxon>Bacillati</taxon>
        <taxon>Bacillota</taxon>
        <taxon>Bacilli</taxon>
        <taxon>Bacillales</taxon>
        <taxon>Sporolactobacillaceae</taxon>
        <taxon>Sinobaca</taxon>
    </lineage>
</organism>
<sequence>MAQEYEIEKKNLLTKKEFETLREYLKLEEKDFSSQSNTYFDTGEFSLKQAGAALRVREKGSSAELTLKQKNKNVPGLLETNQNLTDKEKEDILNHTVFPQGEVTEQLMASLQISSEDLQALGTLYTKRASINWHEGEVFLDHSQYLDTEDFEVEIESASEEAVNKLMNKLLTPFSIPVRQAPNKIARFFNRKYAQ</sequence>
<dbReference type="RefSeq" id="WP_120192448.1">
    <property type="nucleotide sequence ID" value="NZ_RAPK01000007.1"/>
</dbReference>
<dbReference type="EMBL" id="RAPK01000007">
    <property type="protein sequence ID" value="RKD75579.1"/>
    <property type="molecule type" value="Genomic_DNA"/>
</dbReference>
<dbReference type="InterPro" id="IPR033469">
    <property type="entry name" value="CYTH-like_dom_sf"/>
</dbReference>
<accession>A0A419V6I8</accession>
<dbReference type="PROSITE" id="PS51707">
    <property type="entry name" value="CYTH"/>
    <property type="match status" value="1"/>
</dbReference>
<feature type="domain" description="CYTH" evidence="1">
    <location>
        <begin position="4"/>
        <end position="195"/>
    </location>
</feature>
<gene>
    <name evidence="2" type="ORF">ATL39_1280</name>
</gene>
<dbReference type="Pfam" id="PF01928">
    <property type="entry name" value="CYTH"/>
    <property type="match status" value="1"/>
</dbReference>
<dbReference type="OrthoDB" id="384378at2"/>
<dbReference type="PIRSF" id="PIRSF012526">
    <property type="entry name" value="CYTH_UCP012526"/>
    <property type="match status" value="1"/>
</dbReference>